<organism evidence="1">
    <name type="scientific">Anopheles darlingi</name>
    <name type="common">Mosquito</name>
    <dbReference type="NCBI Taxonomy" id="43151"/>
    <lineage>
        <taxon>Eukaryota</taxon>
        <taxon>Metazoa</taxon>
        <taxon>Ecdysozoa</taxon>
        <taxon>Arthropoda</taxon>
        <taxon>Hexapoda</taxon>
        <taxon>Insecta</taxon>
        <taxon>Pterygota</taxon>
        <taxon>Neoptera</taxon>
        <taxon>Endopterygota</taxon>
        <taxon>Diptera</taxon>
        <taxon>Nematocera</taxon>
        <taxon>Culicoidea</taxon>
        <taxon>Culicidae</taxon>
        <taxon>Anophelinae</taxon>
        <taxon>Anopheles</taxon>
    </lineage>
</organism>
<sequence length="146" mass="16870">MPLLFVWIFAITVREGVGYCLFQLNNLFPSVCVPIGFYFLTLLSNLSISVCVSNIHSPIRSFLLVIHFRLQVASFLASYRLQMFTPLCVACYCVCLSVSHSLTLSLYLCRVFDFLFYNFLLFDVWWQSRKHGIQVKSGNCVVFVFH</sequence>
<accession>A0A2M4D027</accession>
<dbReference type="AlphaFoldDB" id="A0A2M4D027"/>
<proteinExistence type="predicted"/>
<evidence type="ECO:0000313" key="1">
    <source>
        <dbReference type="EMBL" id="MBW70934.1"/>
    </source>
</evidence>
<protein>
    <submittedName>
        <fullName evidence="1">Putative secreted protein</fullName>
    </submittedName>
</protein>
<dbReference type="EMBL" id="GGFL01006756">
    <property type="protein sequence ID" value="MBW70934.1"/>
    <property type="molecule type" value="Transcribed_RNA"/>
</dbReference>
<reference evidence="1" key="1">
    <citation type="submission" date="2018-01" db="EMBL/GenBank/DDBJ databases">
        <title>An insight into the sialome of Amazonian anophelines.</title>
        <authorList>
            <person name="Ribeiro J.M."/>
            <person name="Scarpassa V."/>
            <person name="Calvo E."/>
        </authorList>
    </citation>
    <scope>NUCLEOTIDE SEQUENCE</scope>
</reference>
<name>A0A2M4D027_ANODA</name>